<accession>A0A4U1BGR8</accession>
<evidence type="ECO:0000313" key="2">
    <source>
        <dbReference type="Proteomes" id="UP000305675"/>
    </source>
</evidence>
<proteinExistence type="predicted"/>
<evidence type="ECO:0000313" key="1">
    <source>
        <dbReference type="EMBL" id="TKB49658.1"/>
    </source>
</evidence>
<keyword evidence="2" id="KW-1185">Reference proteome</keyword>
<dbReference type="RefSeq" id="WP_136865231.1">
    <property type="nucleotide sequence ID" value="NZ_SWCJ01000025.1"/>
</dbReference>
<name>A0A4U1BGR8_9GAMM</name>
<comment type="caution">
    <text evidence="1">The sequence shown here is derived from an EMBL/GenBank/DDBJ whole genome shotgun (WGS) entry which is preliminary data.</text>
</comment>
<protein>
    <submittedName>
        <fullName evidence="1">Uncharacterized protein</fullName>
    </submittedName>
</protein>
<dbReference type="Proteomes" id="UP000305675">
    <property type="component" value="Unassembled WGS sequence"/>
</dbReference>
<sequence>MFQCLCSLHVCFFGLINQAIVNAESLSLDSRFGAAELPSHVKYYETDSRLNVLLNPYLQVASSTWPATLNPKVSAYDWCIDVSGRLLVIQPVAHPKGRYFESDFVRPEDGYHKAQGYQEKYGHVSATAGAPARICGEIINTGEGQWRVNNKSGRYSKNIDDRTPDKLMHATKLIRSQVEVGSMSWGASVYLFDYGPKASFEMALSHGVVSYGDPKLGLMPFMML</sequence>
<dbReference type="AlphaFoldDB" id="A0A4U1BGR8"/>
<dbReference type="OrthoDB" id="6244310at2"/>
<dbReference type="EMBL" id="SWCJ01000025">
    <property type="protein sequence ID" value="TKB49658.1"/>
    <property type="molecule type" value="Genomic_DNA"/>
</dbReference>
<organism evidence="1 2">
    <name type="scientific">Ferrimonas aestuarii</name>
    <dbReference type="NCBI Taxonomy" id="2569539"/>
    <lineage>
        <taxon>Bacteria</taxon>
        <taxon>Pseudomonadati</taxon>
        <taxon>Pseudomonadota</taxon>
        <taxon>Gammaproteobacteria</taxon>
        <taxon>Alteromonadales</taxon>
        <taxon>Ferrimonadaceae</taxon>
        <taxon>Ferrimonas</taxon>
    </lineage>
</organism>
<reference evidence="1 2" key="1">
    <citation type="submission" date="2019-04" db="EMBL/GenBank/DDBJ databases">
        <authorList>
            <person name="Hwang J.C."/>
        </authorList>
    </citation>
    <scope>NUCLEOTIDE SEQUENCE [LARGE SCALE GENOMIC DNA]</scope>
    <source>
        <strain evidence="1 2">IMCC35002</strain>
    </source>
</reference>
<gene>
    <name evidence="1" type="ORF">FCL42_20140</name>
</gene>